<evidence type="ECO:0000259" key="3">
    <source>
        <dbReference type="SMART" id="SM00233"/>
    </source>
</evidence>
<dbReference type="GO" id="GO:0005739">
    <property type="term" value="C:mitochondrion"/>
    <property type="evidence" value="ECO:0007669"/>
    <property type="project" value="TreeGrafter"/>
</dbReference>
<dbReference type="InterPro" id="IPR024774">
    <property type="entry name" value="PH_dom-Mcp5-type"/>
</dbReference>
<feature type="region of interest" description="Disordered" evidence="2">
    <location>
        <begin position="751"/>
        <end position="804"/>
    </location>
</feature>
<dbReference type="GO" id="GO:0000226">
    <property type="term" value="P:microtubule cytoskeleton organization"/>
    <property type="evidence" value="ECO:0007669"/>
    <property type="project" value="TreeGrafter"/>
</dbReference>
<dbReference type="PANTHER" id="PTHR28190:SF1">
    <property type="entry name" value="NUCLEAR MIGRATION PROTEIN NUM1"/>
    <property type="match status" value="1"/>
</dbReference>
<evidence type="ECO:0000256" key="1">
    <source>
        <dbReference type="SAM" id="Coils"/>
    </source>
</evidence>
<reference evidence="4 5" key="1">
    <citation type="submission" date="2017-04" db="EMBL/GenBank/DDBJ databases">
        <authorList>
            <person name="Afonso C.L."/>
            <person name="Miller P.J."/>
            <person name="Scott M.A."/>
            <person name="Spackman E."/>
            <person name="Goraichik I."/>
            <person name="Dimitrov K.M."/>
            <person name="Suarez D.L."/>
            <person name="Swayne D.E."/>
        </authorList>
    </citation>
    <scope>NUCLEOTIDE SEQUENCE [LARGE SCALE GENOMIC DNA]</scope>
</reference>
<dbReference type="AlphaFoldDB" id="A0A1X7R679"/>
<evidence type="ECO:0000313" key="4">
    <source>
        <dbReference type="EMBL" id="SMN21084.1"/>
    </source>
</evidence>
<dbReference type="PANTHER" id="PTHR28190">
    <property type="entry name" value="NUCLEAR MIGRATION PROTEIN NUM1"/>
    <property type="match status" value="1"/>
</dbReference>
<dbReference type="InterPro" id="IPR001849">
    <property type="entry name" value="PH_domain"/>
</dbReference>
<dbReference type="OrthoDB" id="2149224at2759"/>
<dbReference type="Pfam" id="PF12814">
    <property type="entry name" value="Mcp5_PH"/>
    <property type="match status" value="1"/>
</dbReference>
<keyword evidence="1" id="KW-0175">Coiled coil</keyword>
<dbReference type="GO" id="GO:0032065">
    <property type="term" value="P:maintenance of protein location in cell cortex"/>
    <property type="evidence" value="ECO:0007669"/>
    <property type="project" value="InterPro"/>
</dbReference>
<evidence type="ECO:0000256" key="2">
    <source>
        <dbReference type="SAM" id="MobiDB-lite"/>
    </source>
</evidence>
<dbReference type="InterPro" id="IPR053005">
    <property type="entry name" value="Nuclear_Pos-Cytoskel_Interact"/>
</dbReference>
<name>A0A1X7R679_9SACH</name>
<dbReference type="Proteomes" id="UP000196158">
    <property type="component" value="Unassembled WGS sequence"/>
</dbReference>
<proteinExistence type="predicted"/>
<dbReference type="SMART" id="SM00233">
    <property type="entry name" value="PH"/>
    <property type="match status" value="1"/>
</dbReference>
<dbReference type="STRING" id="1789683.A0A1X7R679"/>
<gene>
    <name evidence="4" type="ORF">KASA_0L01045G</name>
</gene>
<accession>A0A1X7R679</accession>
<feature type="coiled-coil region" evidence="1">
    <location>
        <begin position="95"/>
        <end position="147"/>
    </location>
</feature>
<dbReference type="EMBL" id="FXLY01000007">
    <property type="protein sequence ID" value="SMN21084.1"/>
    <property type="molecule type" value="Genomic_DNA"/>
</dbReference>
<evidence type="ECO:0000313" key="5">
    <source>
        <dbReference type="Proteomes" id="UP000196158"/>
    </source>
</evidence>
<feature type="domain" description="PH" evidence="3">
    <location>
        <begin position="851"/>
        <end position="963"/>
    </location>
</feature>
<dbReference type="GO" id="GO:0005543">
    <property type="term" value="F:phospholipid binding"/>
    <property type="evidence" value="ECO:0007669"/>
    <property type="project" value="InterPro"/>
</dbReference>
<dbReference type="GO" id="GO:0005938">
    <property type="term" value="C:cell cortex"/>
    <property type="evidence" value="ECO:0007669"/>
    <property type="project" value="InterPro"/>
</dbReference>
<protein>
    <submittedName>
        <fullName evidence="4">Similar to Saccharomyces cerevisiae YDR150W NUM1 Protein required for nuclear migration, localizes to the mother cell cortex and the bud tip</fullName>
    </submittedName>
</protein>
<sequence length="1022" mass="115250">MTLDAKQPSHILNDSKVLSELDNIHNDLINKSKLSQTKKPYGKRVHKTNRTNLIQTLLNNDNSILGNLEMMELFKNGLINTQSYKDDSDLLISMNEHLLKSCKQLKLENEKLTDQLAKVGNDHNDNNNCDSTEIDSLKKQLIELKQQLDSPSLLYLIKMAKLQNQTILSDKDYNDMYSLTENPPLKFLTKKAKLLNQLVVPISECEALEEKIESPSLVYLIQKAKLQGYTVISDADYNDLQSLSVEPSLQSLKEKAMSNYSQTLISKKTFEEMTTNIESPSLLYLIQKAKIQKYTIISDEDYDTMYSTLKQPSFEFLTQRANEMGQVVIPKSDFDTLGGSIESPSLLYLLQKAKLQKQTIISDKDYKALMETCNSPSMLHLIEKSKEQGYVVISEKDYLPMHETVESPSMEFLTTKADALGKTLISKDVYQEMKSDIDSPSLLYLIQKAKEQQYTIISDDDYNKMYSTNESPSLSYIKEKATSLGQVVTPSDEYETMQDTVAHPSLTFLSSMALLKGCQVIENDSYNQLKEDAFAKDAVQKLQDELEGLQNQLAYPSIERLEKIAKDNGYKLSALETQDKTDATPTVTTDISEEELAQQADKLDFVAISKETFAQMNEQLKNPTLSKDQIIEQAKQNNIEIQDLIVQHKGVSNVMYDEDYDITQENITDDVTNLRSSAKNYGMLCVPETSFVATSSDITPDEDNVVLLPKSYYSSLLQNSKPDLNGVNDELLLKEVKIRGLQKPIIDNFTVFSSPNNSQSDEGQSTTPSSKNYTTHVSTKVNVGTSGRNSINAMPSNNSGRRSLSISNINLKTPRRGKGVRHSASVDGAVSLAAMASVGDSNNIVSAISQTVIGEFVYKYFNRLGSFGGGETRHKRYMWIHPYSLTLYWSDSNPVVDDPWNRKTKGVSILRVESVDDNTTGPAKLYNKSIVVTTREKKIKFTCVDKQRHDVWYNALKYLIQRNMEGINLQDVFGNPSDELYSGNILSLPYDVHHNTNKSMMHSSFIGSRRSSRRSSLSKFLR</sequence>
<organism evidence="4 5">
    <name type="scientific">Maudiozyma saulgeensis</name>
    <dbReference type="NCBI Taxonomy" id="1789683"/>
    <lineage>
        <taxon>Eukaryota</taxon>
        <taxon>Fungi</taxon>
        <taxon>Dikarya</taxon>
        <taxon>Ascomycota</taxon>
        <taxon>Saccharomycotina</taxon>
        <taxon>Saccharomycetes</taxon>
        <taxon>Saccharomycetales</taxon>
        <taxon>Saccharomycetaceae</taxon>
        <taxon>Maudiozyma</taxon>
    </lineage>
</organism>
<keyword evidence="5" id="KW-1185">Reference proteome</keyword>
<dbReference type="GO" id="GO:0015631">
    <property type="term" value="F:tubulin binding"/>
    <property type="evidence" value="ECO:0007669"/>
    <property type="project" value="TreeGrafter"/>
</dbReference>
<dbReference type="SUPFAM" id="SSF50729">
    <property type="entry name" value="PH domain-like"/>
    <property type="match status" value="1"/>
</dbReference>